<organism evidence="1 2">
    <name type="scientific">Dallia pectoralis</name>
    <name type="common">Alaska blackfish</name>
    <dbReference type="NCBI Taxonomy" id="75939"/>
    <lineage>
        <taxon>Eukaryota</taxon>
        <taxon>Metazoa</taxon>
        <taxon>Chordata</taxon>
        <taxon>Craniata</taxon>
        <taxon>Vertebrata</taxon>
        <taxon>Euteleostomi</taxon>
        <taxon>Actinopterygii</taxon>
        <taxon>Neopterygii</taxon>
        <taxon>Teleostei</taxon>
        <taxon>Protacanthopterygii</taxon>
        <taxon>Esociformes</taxon>
        <taxon>Umbridae</taxon>
        <taxon>Dallia</taxon>
    </lineage>
</organism>
<dbReference type="Proteomes" id="UP001157502">
    <property type="component" value="Chromosome 5"/>
</dbReference>
<proteinExistence type="predicted"/>
<reference evidence="1" key="1">
    <citation type="submission" date="2021-05" db="EMBL/GenBank/DDBJ databases">
        <authorList>
            <person name="Pan Q."/>
            <person name="Jouanno E."/>
            <person name="Zahm M."/>
            <person name="Klopp C."/>
            <person name="Cabau C."/>
            <person name="Louis A."/>
            <person name="Berthelot C."/>
            <person name="Parey E."/>
            <person name="Roest Crollius H."/>
            <person name="Montfort J."/>
            <person name="Robinson-Rechavi M."/>
            <person name="Bouchez O."/>
            <person name="Lampietro C."/>
            <person name="Lopez Roques C."/>
            <person name="Donnadieu C."/>
            <person name="Postlethwait J."/>
            <person name="Bobe J."/>
            <person name="Dillon D."/>
            <person name="Chandos A."/>
            <person name="von Hippel F."/>
            <person name="Guiguen Y."/>
        </authorList>
    </citation>
    <scope>NUCLEOTIDE SEQUENCE</scope>
    <source>
        <strain evidence="1">YG-Jan2019</strain>
    </source>
</reference>
<accession>A0ACC2H708</accession>
<dbReference type="EMBL" id="CM055732">
    <property type="protein sequence ID" value="KAJ8011318.1"/>
    <property type="molecule type" value="Genomic_DNA"/>
</dbReference>
<name>A0ACC2H708_DALPE</name>
<protein>
    <submittedName>
        <fullName evidence="1">Uncharacterized protein</fullName>
    </submittedName>
</protein>
<keyword evidence="2" id="KW-1185">Reference proteome</keyword>
<evidence type="ECO:0000313" key="2">
    <source>
        <dbReference type="Proteomes" id="UP001157502"/>
    </source>
</evidence>
<comment type="caution">
    <text evidence="1">The sequence shown here is derived from an EMBL/GenBank/DDBJ whole genome shotgun (WGS) entry which is preliminary data.</text>
</comment>
<evidence type="ECO:0000313" key="1">
    <source>
        <dbReference type="EMBL" id="KAJ8011318.1"/>
    </source>
</evidence>
<sequence length="167" mass="18809">MLTRGAESYVRQKKEREKESGREVNKEGGRFESIEGGNCKKIKKLALCISCLSASAARYLEEVFEGCVTVQNVRDLRKSDRGTIIPSYSAFTIHCHRRQRLSDETDAGPLLGLEPVQLVFIRLKEHVANVVSLLHRLVKPGDQAEEGAPLRQHWSALSRRHPNYLAA</sequence>
<gene>
    <name evidence="1" type="ORF">DPEC_G00056900</name>
</gene>